<sequence>MDNNNWRPSPSQGPVVGGGGGGVGAPGGGGGEAAMDFLDWRSQVQPDSRLYLCSGWWDLCLSTQSRMHGHGCGMETLKRRLPVSGQEGLHELRKIAIKFEEKIYTAATSQSDYLRKISLKMLTMETKSQNPIGNALPSNSAGNSNKSPDAGKNIIEFCAWFYLHINPPPFLSGVVFLTLNHYFTVGAAMDSVDWRSQLQPDSRQRIVNKIMETLKRHLPVSGQEGLHELRKIAIRFEEKIYTAATSQSDYLQKISLKMLTMEPKPQNPIGNALPSNSAGETNQFRQQMLSQNIQNNIPSAGVQSTASLLSALPPVSGLSHNPIPNVVGHVQL</sequence>
<protein>
    <recommendedName>
        <fullName evidence="4">Mediator complex subunit 15 KIX domain-containing protein</fullName>
    </recommendedName>
</protein>
<keyword evidence="2" id="KW-0539">Nucleus</keyword>
<reference evidence="5" key="2">
    <citation type="submission" date="2021-01" db="UniProtKB">
        <authorList>
            <consortium name="EnsemblPlants"/>
        </authorList>
    </citation>
    <scope>IDENTIFICATION</scope>
</reference>
<dbReference type="Proteomes" id="UP000594261">
    <property type="component" value="Chromosome 5"/>
</dbReference>
<dbReference type="FunCoup" id="A0A7N2LN03">
    <property type="interactions" value="42"/>
</dbReference>
<dbReference type="GO" id="GO:0005634">
    <property type="term" value="C:nucleus"/>
    <property type="evidence" value="ECO:0007669"/>
    <property type="project" value="UniProtKB-SubCell"/>
</dbReference>
<reference evidence="5 6" key="1">
    <citation type="journal article" date="2016" name="G3 (Bethesda)">
        <title>First Draft Assembly and Annotation of the Genome of a California Endemic Oak Quercus lobata Nee (Fagaceae).</title>
        <authorList>
            <person name="Sork V.L."/>
            <person name="Fitz-Gibbon S.T."/>
            <person name="Puiu D."/>
            <person name="Crepeau M."/>
            <person name="Gugger P.F."/>
            <person name="Sherman R."/>
            <person name="Stevens K."/>
            <person name="Langley C.H."/>
            <person name="Pellegrini M."/>
            <person name="Salzberg S.L."/>
        </authorList>
    </citation>
    <scope>NUCLEOTIDE SEQUENCE [LARGE SCALE GENOMIC DNA]</scope>
    <source>
        <strain evidence="5 6">cv. SW786</strain>
    </source>
</reference>
<feature type="domain" description="Mediator complex subunit 15 KIX" evidence="4">
    <location>
        <begin position="61"/>
        <end position="134"/>
    </location>
</feature>
<dbReference type="InterPro" id="IPR036546">
    <property type="entry name" value="MED15_KIX"/>
</dbReference>
<feature type="compositionally biased region" description="Polar residues" evidence="3">
    <location>
        <begin position="1"/>
        <end position="12"/>
    </location>
</feature>
<dbReference type="EMBL" id="LRBV02000005">
    <property type="status" value="NOT_ANNOTATED_CDS"/>
    <property type="molecule type" value="Genomic_DNA"/>
</dbReference>
<feature type="compositionally biased region" description="Gly residues" evidence="3">
    <location>
        <begin position="15"/>
        <end position="28"/>
    </location>
</feature>
<dbReference type="InParanoid" id="A0A7N2LN03"/>
<dbReference type="GO" id="GO:0003713">
    <property type="term" value="F:transcription coactivator activity"/>
    <property type="evidence" value="ECO:0007669"/>
    <property type="project" value="InterPro"/>
</dbReference>
<dbReference type="Pfam" id="PF16987">
    <property type="entry name" value="KIX_2"/>
    <property type="match status" value="2"/>
</dbReference>
<accession>A0A7N2LN03</accession>
<evidence type="ECO:0000256" key="3">
    <source>
        <dbReference type="SAM" id="MobiDB-lite"/>
    </source>
</evidence>
<dbReference type="InterPro" id="IPR036529">
    <property type="entry name" value="KIX_dom_sf"/>
</dbReference>
<evidence type="ECO:0000313" key="6">
    <source>
        <dbReference type="Proteomes" id="UP000594261"/>
    </source>
</evidence>
<dbReference type="Gene3D" id="1.10.246.20">
    <property type="entry name" value="Coactivator CBP, KIX domain"/>
    <property type="match status" value="2"/>
</dbReference>
<keyword evidence="6" id="KW-1185">Reference proteome</keyword>
<dbReference type="GO" id="GO:0031490">
    <property type="term" value="F:chromatin DNA binding"/>
    <property type="evidence" value="ECO:0007669"/>
    <property type="project" value="InterPro"/>
</dbReference>
<feature type="domain" description="Mediator complex subunit 15 KIX" evidence="4">
    <location>
        <begin position="192"/>
        <end position="271"/>
    </location>
</feature>
<evidence type="ECO:0000259" key="4">
    <source>
        <dbReference type="Pfam" id="PF16987"/>
    </source>
</evidence>
<name>A0A7N2LN03_QUELO</name>
<dbReference type="SUPFAM" id="SSF47040">
    <property type="entry name" value="Kix domain of CBP (creb binding protein)"/>
    <property type="match status" value="1"/>
</dbReference>
<dbReference type="EnsemblPlants" id="QL05p031633:mrna">
    <property type="protein sequence ID" value="QL05p031633:mrna"/>
    <property type="gene ID" value="QL05p031633"/>
</dbReference>
<comment type="subcellular location">
    <subcellularLocation>
        <location evidence="1">Nucleus</location>
    </subcellularLocation>
</comment>
<organism evidence="5 6">
    <name type="scientific">Quercus lobata</name>
    <name type="common">Valley oak</name>
    <dbReference type="NCBI Taxonomy" id="97700"/>
    <lineage>
        <taxon>Eukaryota</taxon>
        <taxon>Viridiplantae</taxon>
        <taxon>Streptophyta</taxon>
        <taxon>Embryophyta</taxon>
        <taxon>Tracheophyta</taxon>
        <taxon>Spermatophyta</taxon>
        <taxon>Magnoliopsida</taxon>
        <taxon>eudicotyledons</taxon>
        <taxon>Gunneridae</taxon>
        <taxon>Pentapetalae</taxon>
        <taxon>rosids</taxon>
        <taxon>fabids</taxon>
        <taxon>Fagales</taxon>
        <taxon>Fagaceae</taxon>
        <taxon>Quercus</taxon>
    </lineage>
</organism>
<feature type="region of interest" description="Disordered" evidence="3">
    <location>
        <begin position="1"/>
        <end position="28"/>
    </location>
</feature>
<evidence type="ECO:0000313" key="5">
    <source>
        <dbReference type="EnsemblPlants" id="QL05p031633:mrna"/>
    </source>
</evidence>
<dbReference type="AlphaFoldDB" id="A0A7N2LN03"/>
<dbReference type="OMA" id="FEENDLM"/>
<evidence type="ECO:0000256" key="2">
    <source>
        <dbReference type="ARBA" id="ARBA00023242"/>
    </source>
</evidence>
<evidence type="ECO:0000256" key="1">
    <source>
        <dbReference type="ARBA" id="ARBA00004123"/>
    </source>
</evidence>
<dbReference type="PANTHER" id="PTHR33137">
    <property type="entry name" value="MEDIATOR OF RNA POLYMERASE II TRANSCRIPTION SUBUNIT 15A-RELATED"/>
    <property type="match status" value="1"/>
</dbReference>
<dbReference type="PANTHER" id="PTHR33137:SF4">
    <property type="entry name" value="MEDIATOR OF RNA POLYMERASE II TRANSCRIPTION SUBUNIT 15A-RELATED"/>
    <property type="match status" value="1"/>
</dbReference>
<proteinExistence type="predicted"/>
<dbReference type="Gramene" id="QL05p031633:mrna">
    <property type="protein sequence ID" value="QL05p031633:mrna"/>
    <property type="gene ID" value="QL05p031633"/>
</dbReference>
<dbReference type="InterPro" id="IPR044661">
    <property type="entry name" value="MED15a/b/c-like"/>
</dbReference>
<dbReference type="FunFam" id="1.10.246.20:FF:000003">
    <property type="entry name" value="Mediator of RNA polymerase II transcription subunit 15a"/>
    <property type="match status" value="2"/>
</dbReference>